<dbReference type="OrthoDB" id="10323525at2759"/>
<evidence type="ECO:0000313" key="2">
    <source>
        <dbReference type="EMBL" id="EFO97359.1"/>
    </source>
</evidence>
<dbReference type="AlphaFoldDB" id="E3MB06"/>
<gene>
    <name evidence="2" type="ORF">CRE_16778</name>
</gene>
<feature type="region of interest" description="Disordered" evidence="1">
    <location>
        <begin position="1"/>
        <end position="21"/>
    </location>
</feature>
<organism evidence="3">
    <name type="scientific">Caenorhabditis remanei</name>
    <name type="common">Caenorhabditis vulgaris</name>
    <dbReference type="NCBI Taxonomy" id="31234"/>
    <lineage>
        <taxon>Eukaryota</taxon>
        <taxon>Metazoa</taxon>
        <taxon>Ecdysozoa</taxon>
        <taxon>Nematoda</taxon>
        <taxon>Chromadorea</taxon>
        <taxon>Rhabditida</taxon>
        <taxon>Rhabditina</taxon>
        <taxon>Rhabditomorpha</taxon>
        <taxon>Rhabditoidea</taxon>
        <taxon>Rhabditidae</taxon>
        <taxon>Peloderinae</taxon>
        <taxon>Caenorhabditis</taxon>
    </lineage>
</organism>
<feature type="region of interest" description="Disordered" evidence="1">
    <location>
        <begin position="102"/>
        <end position="130"/>
    </location>
</feature>
<dbReference type="InParanoid" id="E3MB06"/>
<name>E3MB06_CAERE</name>
<feature type="compositionally biased region" description="Acidic residues" evidence="1">
    <location>
        <begin position="102"/>
        <end position="129"/>
    </location>
</feature>
<dbReference type="OMA" id="CHETTMS"/>
<accession>E3MB06</accession>
<protein>
    <submittedName>
        <fullName evidence="2">Uncharacterized protein</fullName>
    </submittedName>
</protein>
<reference evidence="2" key="1">
    <citation type="submission" date="2007-07" db="EMBL/GenBank/DDBJ databases">
        <title>PCAP assembly of the Caenorhabditis remanei genome.</title>
        <authorList>
            <consortium name="The Caenorhabditis remanei Sequencing Consortium"/>
            <person name="Wilson R.K."/>
        </authorList>
    </citation>
    <scope>NUCLEOTIDE SEQUENCE [LARGE SCALE GENOMIC DNA]</scope>
    <source>
        <strain evidence="2">PB4641</strain>
    </source>
</reference>
<dbReference type="EMBL" id="DS268432">
    <property type="protein sequence ID" value="EFO97359.1"/>
    <property type="molecule type" value="Genomic_DNA"/>
</dbReference>
<evidence type="ECO:0000256" key="1">
    <source>
        <dbReference type="SAM" id="MobiDB-lite"/>
    </source>
</evidence>
<dbReference type="STRING" id="31234.E3MB06"/>
<keyword evidence="3" id="KW-1185">Reference proteome</keyword>
<dbReference type="Proteomes" id="UP000008281">
    <property type="component" value="Unassembled WGS sequence"/>
</dbReference>
<dbReference type="HOGENOM" id="CLU_691232_0_0_1"/>
<evidence type="ECO:0000313" key="3">
    <source>
        <dbReference type="Proteomes" id="UP000008281"/>
    </source>
</evidence>
<proteinExistence type="predicted"/>
<sequence>MVSHKKRPTNEDDEPSVKRHRNVEQVAAVVVQEEEKEPVSEAFQPIPLLESNDLASDMENDGREPVAQHQKEAEEGVAYRFGNVHQVEDSYEMVPRNVDQVEDSEIEQDSFSDYAESESDSDDEMEPELEEKNEVLDLTAPVDNRASFYYDDHRCNVWPPLYEIIRHLKRTENMQEELLVNQFKFKPDFMELYETSIDYLIGMNKPAAPNTEEETQNFKKCKINRHFCINQLSCSDWYKREKLILYFAKKFHMHSETRPGCEHHYGYLFPAKFSYNMIEYLITNIPLLGYRVPFRTSIGDVDYPEFHEIRDNIRVMMDGCIMSDRRENARNTMVGMVEKCGKMDEENLDALDSIINEMNFLFSTNFEFYIINKAQLYQKKHRAYAVPFESFNRKIRFRDSRYQAFLKSRNNENLVHLPIQQNQFELPKNIEIVELMDDGVDDTHARFQARHGARLAWN</sequence>
<dbReference type="eggNOG" id="ENOG502TJ4Q">
    <property type="taxonomic scope" value="Eukaryota"/>
</dbReference>